<dbReference type="Proteomes" id="UP000192731">
    <property type="component" value="Unassembled WGS sequence"/>
</dbReference>
<dbReference type="Pfam" id="PF00815">
    <property type="entry name" value="Histidinol_dh"/>
    <property type="match status" value="1"/>
</dbReference>
<gene>
    <name evidence="11" type="ORF">SAMN00017405_0088</name>
</gene>
<accession>A0A1W1VK33</accession>
<dbReference type="STRING" id="656914.SAMN00017405_0088"/>
<feature type="binding site" evidence="8">
    <location>
        <position position="317"/>
    </location>
    <ligand>
        <name>substrate</name>
    </ligand>
</feature>
<keyword evidence="3 9" id="KW-0862">Zinc</keyword>
<keyword evidence="7" id="KW-0520">NAD</keyword>
<dbReference type="PIRSF" id="PIRSF000099">
    <property type="entry name" value="Histidinol_dh"/>
    <property type="match status" value="1"/>
</dbReference>
<dbReference type="InterPro" id="IPR012131">
    <property type="entry name" value="Hstdl_DH"/>
</dbReference>
<feature type="binding site" evidence="7">
    <location>
        <position position="119"/>
    </location>
    <ligand>
        <name>NAD(+)</name>
        <dbReference type="ChEBI" id="CHEBI:57540"/>
    </ligand>
</feature>
<proteinExistence type="inferred from homology"/>
<dbReference type="GO" id="GO:0046872">
    <property type="term" value="F:metal ion binding"/>
    <property type="evidence" value="ECO:0007669"/>
    <property type="project" value="UniProtKB-KW"/>
</dbReference>
<feature type="binding site" evidence="7">
    <location>
        <position position="180"/>
    </location>
    <ligand>
        <name>NAD(+)</name>
        <dbReference type="ChEBI" id="CHEBI:57540"/>
    </ligand>
</feature>
<evidence type="ECO:0000256" key="4">
    <source>
        <dbReference type="ARBA" id="ARBA00023002"/>
    </source>
</evidence>
<evidence type="ECO:0000256" key="5">
    <source>
        <dbReference type="PIRNR" id="PIRNR000099"/>
    </source>
</evidence>
<dbReference type="OrthoDB" id="9805269at2"/>
<dbReference type="GO" id="GO:0000105">
    <property type="term" value="P:L-histidine biosynthetic process"/>
    <property type="evidence" value="ECO:0007669"/>
    <property type="project" value="InterPro"/>
</dbReference>
<evidence type="ECO:0000313" key="11">
    <source>
        <dbReference type="EMBL" id="SMB93739.1"/>
    </source>
</evidence>
<feature type="binding site" evidence="8">
    <location>
        <position position="248"/>
    </location>
    <ligand>
        <name>substrate</name>
    </ligand>
</feature>
<feature type="binding site" evidence="8">
    <location>
        <position position="350"/>
    </location>
    <ligand>
        <name>substrate</name>
    </ligand>
</feature>
<protein>
    <submittedName>
        <fullName evidence="11">Histidinol dehydrogenase</fullName>
    </submittedName>
</protein>
<evidence type="ECO:0000256" key="7">
    <source>
        <dbReference type="PIRSR" id="PIRSR000099-2"/>
    </source>
</evidence>
<feature type="active site" description="Proton acceptor" evidence="6">
    <location>
        <position position="316"/>
    </location>
</feature>
<dbReference type="SUPFAM" id="SSF53720">
    <property type="entry name" value="ALDH-like"/>
    <property type="match status" value="1"/>
</dbReference>
<dbReference type="EMBL" id="FWWT01000022">
    <property type="protein sequence ID" value="SMB93739.1"/>
    <property type="molecule type" value="Genomic_DNA"/>
</dbReference>
<sequence>MKRYIKEKNVQVKKTGAEVQETVAKIIEDIRQNGDLAVRKYSKQFDNWSPESFLMSKEELEKVSKTVSDIDKQTINFAQESVRRFAQKQYEMIKDFEVELFPGVALGQKTVPLNSSGSYVPGGSYPIVASANMSITPAVVAGVKRVVSVTPPFKGEVPKNTIYAMASAGATEVYCLGGVQGVVAMALGTETIKPVDMIVGPGNKFVAEAKRQLYGEVGIDQIAGPSEALVIADDSADPEIVASDLVAQAEHGVESEVVLICLSEDFANKVIREVEKQISELPTGEIAKICWDNNGEVIVVDSIEEAAELSDFYASEHVEIQTQQDEWLLENLTNYGSLFVGEYSTVALGDKGIGTNHILPTRKAGRYTGGLWVGKFLKTLTYQKSTAEGLKYVAPYCSLSCAMEGMMGHKASIDKRLVKCNYPVPNYEKK</sequence>
<feature type="binding site" evidence="9">
    <location>
        <position position="409"/>
    </location>
    <ligand>
        <name>Zn(2+)</name>
        <dbReference type="ChEBI" id="CHEBI:29105"/>
    </ligand>
</feature>
<reference evidence="11 12" key="1">
    <citation type="submission" date="2017-04" db="EMBL/GenBank/DDBJ databases">
        <authorList>
            <person name="Afonso C.L."/>
            <person name="Miller P.J."/>
            <person name="Scott M.A."/>
            <person name="Spackman E."/>
            <person name="Goraichik I."/>
            <person name="Dimitrov K.M."/>
            <person name="Suarez D.L."/>
            <person name="Swayne D.E."/>
        </authorList>
    </citation>
    <scope>NUCLEOTIDE SEQUENCE [LARGE SCALE GENOMIC DNA]</scope>
    <source>
        <strain evidence="11 12">DSM 11270</strain>
    </source>
</reference>
<feature type="binding site" evidence="7">
    <location>
        <position position="203"/>
    </location>
    <ligand>
        <name>NAD(+)</name>
        <dbReference type="ChEBI" id="CHEBI:57540"/>
    </ligand>
</feature>
<organism evidence="11 12">
    <name type="scientific">Desulfonispora thiosulfatigenes DSM 11270</name>
    <dbReference type="NCBI Taxonomy" id="656914"/>
    <lineage>
        <taxon>Bacteria</taxon>
        <taxon>Bacillati</taxon>
        <taxon>Bacillota</taxon>
        <taxon>Clostridia</taxon>
        <taxon>Eubacteriales</taxon>
        <taxon>Peptococcaceae</taxon>
        <taxon>Desulfonispora</taxon>
    </lineage>
</organism>
<dbReference type="NCBIfam" id="TIGR00069">
    <property type="entry name" value="hisD"/>
    <property type="match status" value="1"/>
</dbReference>
<feature type="binding site" evidence="9">
    <location>
        <position position="251"/>
    </location>
    <ligand>
        <name>Zn(2+)</name>
        <dbReference type="ChEBI" id="CHEBI:29105"/>
    </ligand>
</feature>
<comment type="cofactor">
    <cofactor evidence="9">
        <name>Zn(2+)</name>
        <dbReference type="ChEBI" id="CHEBI:29105"/>
    </cofactor>
    <text evidence="9">Binds 1 zinc ion per subunit.</text>
</comment>
<evidence type="ECO:0000313" key="12">
    <source>
        <dbReference type="Proteomes" id="UP000192731"/>
    </source>
</evidence>
<dbReference type="InterPro" id="IPR001692">
    <property type="entry name" value="Histidinol_DH_CS"/>
</dbReference>
<evidence type="ECO:0000256" key="10">
    <source>
        <dbReference type="RuleBase" id="RU004175"/>
    </source>
</evidence>
<evidence type="ECO:0000256" key="8">
    <source>
        <dbReference type="PIRSR" id="PIRSR000099-3"/>
    </source>
</evidence>
<dbReference type="PANTHER" id="PTHR21256">
    <property type="entry name" value="HISTIDINOL DEHYDROGENASE HDH"/>
    <property type="match status" value="1"/>
</dbReference>
<evidence type="ECO:0000256" key="9">
    <source>
        <dbReference type="PIRSR" id="PIRSR000099-4"/>
    </source>
</evidence>
<feature type="binding site" evidence="8">
    <location>
        <position position="409"/>
    </location>
    <ligand>
        <name>substrate</name>
    </ligand>
</feature>
<dbReference type="AlphaFoldDB" id="A0A1W1VK33"/>
<feature type="binding site" evidence="9">
    <location>
        <position position="248"/>
    </location>
    <ligand>
        <name>Zn(2+)</name>
        <dbReference type="ChEBI" id="CHEBI:29105"/>
    </ligand>
</feature>
<keyword evidence="2 9" id="KW-0479">Metal-binding</keyword>
<dbReference type="CDD" id="cd06572">
    <property type="entry name" value="Histidinol_dh"/>
    <property type="match status" value="1"/>
</dbReference>
<evidence type="ECO:0000256" key="1">
    <source>
        <dbReference type="ARBA" id="ARBA00010178"/>
    </source>
</evidence>
<comment type="similarity">
    <text evidence="1 5 10">Belongs to the histidinol dehydrogenase family.</text>
</comment>
<feature type="binding site" evidence="9">
    <location>
        <position position="350"/>
    </location>
    <ligand>
        <name>Zn(2+)</name>
        <dbReference type="ChEBI" id="CHEBI:29105"/>
    </ligand>
</feature>
<dbReference type="GO" id="GO:0004399">
    <property type="term" value="F:histidinol dehydrogenase activity"/>
    <property type="evidence" value="ECO:0007669"/>
    <property type="project" value="InterPro"/>
</dbReference>
<evidence type="ECO:0000256" key="2">
    <source>
        <dbReference type="ARBA" id="ARBA00022723"/>
    </source>
</evidence>
<feature type="binding site" evidence="8">
    <location>
        <position position="404"/>
    </location>
    <ligand>
        <name>substrate</name>
    </ligand>
</feature>
<dbReference type="GO" id="GO:0005829">
    <property type="term" value="C:cytosol"/>
    <property type="evidence" value="ECO:0007669"/>
    <property type="project" value="TreeGrafter"/>
</dbReference>
<dbReference type="InterPro" id="IPR022695">
    <property type="entry name" value="Histidinol_DH_monofunct"/>
</dbReference>
<name>A0A1W1VK33_DESTI</name>
<evidence type="ECO:0000256" key="6">
    <source>
        <dbReference type="PIRSR" id="PIRSR000099-1"/>
    </source>
</evidence>
<dbReference type="RefSeq" id="WP_084053915.1">
    <property type="nucleotide sequence ID" value="NZ_FWWT01000022.1"/>
</dbReference>
<feature type="binding site" evidence="8">
    <location>
        <position position="251"/>
    </location>
    <ligand>
        <name>substrate</name>
    </ligand>
</feature>
<feature type="active site" description="Proton acceptor" evidence="6">
    <location>
        <position position="317"/>
    </location>
</feature>
<dbReference type="PANTHER" id="PTHR21256:SF14">
    <property type="entry name" value="HISTIDINOL DEHYDROGENASE"/>
    <property type="match status" value="1"/>
</dbReference>
<dbReference type="PRINTS" id="PR00083">
    <property type="entry name" value="HOLDHDRGNASE"/>
</dbReference>
<dbReference type="GO" id="GO:0051287">
    <property type="term" value="F:NAD binding"/>
    <property type="evidence" value="ECO:0007669"/>
    <property type="project" value="InterPro"/>
</dbReference>
<dbReference type="PROSITE" id="PS00611">
    <property type="entry name" value="HISOL_DEHYDROGENASE"/>
    <property type="match status" value="1"/>
</dbReference>
<dbReference type="FunFam" id="3.40.50.1980:FF:000001">
    <property type="entry name" value="Histidinol dehydrogenase"/>
    <property type="match status" value="1"/>
</dbReference>
<dbReference type="Gene3D" id="3.40.50.1980">
    <property type="entry name" value="Nitrogenase molybdenum iron protein domain"/>
    <property type="match status" value="2"/>
</dbReference>
<dbReference type="FunFam" id="3.40.50.1980:FF:000026">
    <property type="entry name" value="Histidinol dehydrogenase"/>
    <property type="match status" value="1"/>
</dbReference>
<keyword evidence="12" id="KW-1185">Reference proteome</keyword>
<dbReference type="Gene3D" id="1.20.5.1300">
    <property type="match status" value="1"/>
</dbReference>
<feature type="binding site" evidence="8">
    <location>
        <position position="226"/>
    </location>
    <ligand>
        <name>substrate</name>
    </ligand>
</feature>
<evidence type="ECO:0000256" key="3">
    <source>
        <dbReference type="ARBA" id="ARBA00022833"/>
    </source>
</evidence>
<dbReference type="InterPro" id="IPR016161">
    <property type="entry name" value="Ald_DH/histidinol_DH"/>
</dbReference>
<keyword evidence="4 5" id="KW-0560">Oxidoreductase</keyword>